<dbReference type="Proteomes" id="UP000700596">
    <property type="component" value="Unassembled WGS sequence"/>
</dbReference>
<reference evidence="1" key="1">
    <citation type="journal article" date="2021" name="Nat. Commun.">
        <title>Genetic determinants of endophytism in the Arabidopsis root mycobiome.</title>
        <authorList>
            <person name="Mesny F."/>
            <person name="Miyauchi S."/>
            <person name="Thiergart T."/>
            <person name="Pickel B."/>
            <person name="Atanasova L."/>
            <person name="Karlsson M."/>
            <person name="Huettel B."/>
            <person name="Barry K.W."/>
            <person name="Haridas S."/>
            <person name="Chen C."/>
            <person name="Bauer D."/>
            <person name="Andreopoulos W."/>
            <person name="Pangilinan J."/>
            <person name="LaButti K."/>
            <person name="Riley R."/>
            <person name="Lipzen A."/>
            <person name="Clum A."/>
            <person name="Drula E."/>
            <person name="Henrissat B."/>
            <person name="Kohler A."/>
            <person name="Grigoriev I.V."/>
            <person name="Martin F.M."/>
            <person name="Hacquard S."/>
        </authorList>
    </citation>
    <scope>NUCLEOTIDE SEQUENCE</scope>
    <source>
        <strain evidence="1">MPI-CAGE-CH-0243</strain>
    </source>
</reference>
<evidence type="ECO:0000313" key="1">
    <source>
        <dbReference type="EMBL" id="KAH7111067.1"/>
    </source>
</evidence>
<accession>A0A9P9D230</accession>
<proteinExistence type="predicted"/>
<protein>
    <submittedName>
        <fullName evidence="1">Uncharacterized protein</fullName>
    </submittedName>
</protein>
<comment type="caution">
    <text evidence="1">The sequence shown here is derived from an EMBL/GenBank/DDBJ whole genome shotgun (WGS) entry which is preliminary data.</text>
</comment>
<sequence>MSDAQILFLEGLINKKLYEQTNSLRKRIAHQGLYMRLLPFVTESNKTLHQNEGALNPVIEEAQDRAVLGQTTWMRSFEDNIAYRTLIERFAALTLDESEECQIAVHDWRG</sequence>
<keyword evidence="2" id="KW-1185">Reference proteome</keyword>
<dbReference type="EMBL" id="JAGMWT010000025">
    <property type="protein sequence ID" value="KAH7111067.1"/>
    <property type="molecule type" value="Genomic_DNA"/>
</dbReference>
<evidence type="ECO:0000313" key="2">
    <source>
        <dbReference type="Proteomes" id="UP000700596"/>
    </source>
</evidence>
<organism evidence="1 2">
    <name type="scientific">Dendryphion nanum</name>
    <dbReference type="NCBI Taxonomy" id="256645"/>
    <lineage>
        <taxon>Eukaryota</taxon>
        <taxon>Fungi</taxon>
        <taxon>Dikarya</taxon>
        <taxon>Ascomycota</taxon>
        <taxon>Pezizomycotina</taxon>
        <taxon>Dothideomycetes</taxon>
        <taxon>Pleosporomycetidae</taxon>
        <taxon>Pleosporales</taxon>
        <taxon>Torulaceae</taxon>
        <taxon>Dendryphion</taxon>
    </lineage>
</organism>
<dbReference type="AlphaFoldDB" id="A0A9P9D230"/>
<name>A0A9P9D230_9PLEO</name>
<gene>
    <name evidence="1" type="ORF">B0J11DRAFT_512243</name>
</gene>